<dbReference type="RefSeq" id="WP_249325994.1">
    <property type="nucleotide sequence ID" value="NZ_CP060633.1"/>
</dbReference>
<evidence type="ECO:0000313" key="1">
    <source>
        <dbReference type="EMBL" id="QNM02240.1"/>
    </source>
</evidence>
<dbReference type="KEGG" id="ssun:H9Q77_14405"/>
<organism evidence="1 2">
    <name type="scientific">Simiaoa sunii</name>
    <dbReference type="NCBI Taxonomy" id="2763672"/>
    <lineage>
        <taxon>Bacteria</taxon>
        <taxon>Bacillati</taxon>
        <taxon>Bacillota</taxon>
        <taxon>Clostridia</taxon>
        <taxon>Lachnospirales</taxon>
        <taxon>Lachnospiraceae</taxon>
        <taxon>Simiaoa</taxon>
    </lineage>
</organism>
<sequence>MEKGMISVENLASYVLYPAATPEEAYAIADIWYPGMLENEAKTAFCAAFLPEECPQKIGCSFCAEDYDYVEDVDTVEQLWQEFIQLSGKVTSDPIPPEEMVEGVGYFQFVYADGETRTFRYASEEQGLWIGEDERCLVDGQAFYDWQERLMEAVQK</sequence>
<accession>A0A7G9FUK8</accession>
<dbReference type="EMBL" id="CP060633">
    <property type="protein sequence ID" value="QNM02240.1"/>
    <property type="molecule type" value="Genomic_DNA"/>
</dbReference>
<proteinExistence type="predicted"/>
<reference evidence="1 2" key="1">
    <citation type="submission" date="2020-08" db="EMBL/GenBank/DDBJ databases">
        <authorList>
            <person name="Liu C."/>
            <person name="Sun Q."/>
        </authorList>
    </citation>
    <scope>NUCLEOTIDE SEQUENCE [LARGE SCALE GENOMIC DNA]</scope>
    <source>
        <strain evidence="1 2">NSJ-8</strain>
    </source>
</reference>
<dbReference type="AlphaFoldDB" id="A0A7G9FUK8"/>
<gene>
    <name evidence="1" type="ORF">H9Q77_14405</name>
</gene>
<dbReference type="Proteomes" id="UP000515981">
    <property type="component" value="Chromosome"/>
</dbReference>
<evidence type="ECO:0000313" key="2">
    <source>
        <dbReference type="Proteomes" id="UP000515981"/>
    </source>
</evidence>
<keyword evidence="2" id="KW-1185">Reference proteome</keyword>
<protein>
    <submittedName>
        <fullName evidence="1">Uncharacterized protein</fullName>
    </submittedName>
</protein>
<name>A0A7G9FUK8_9FIRM</name>